<evidence type="ECO:0000256" key="1">
    <source>
        <dbReference type="ARBA" id="ARBA00005104"/>
    </source>
</evidence>
<keyword evidence="2" id="KW-0686">Riboflavin biosynthesis</keyword>
<evidence type="ECO:0000313" key="5">
    <source>
        <dbReference type="EMBL" id="AXC13294.1"/>
    </source>
</evidence>
<dbReference type="UniPathway" id="UPA00275"/>
<keyword evidence="6" id="KW-1185">Reference proteome</keyword>
<dbReference type="Gene3D" id="3.40.50.10990">
    <property type="entry name" value="GTP cyclohydrolase II"/>
    <property type="match status" value="1"/>
</dbReference>
<dbReference type="EMBL" id="CP030840">
    <property type="protein sequence ID" value="AXC13294.1"/>
    <property type="molecule type" value="Genomic_DNA"/>
</dbReference>
<dbReference type="GO" id="GO:0005829">
    <property type="term" value="C:cytosol"/>
    <property type="evidence" value="ECO:0007669"/>
    <property type="project" value="TreeGrafter"/>
</dbReference>
<dbReference type="GO" id="GO:0009231">
    <property type="term" value="P:riboflavin biosynthetic process"/>
    <property type="evidence" value="ECO:0007669"/>
    <property type="project" value="UniProtKB-UniPathway"/>
</dbReference>
<dbReference type="AlphaFoldDB" id="A0A2Z5G3A4"/>
<accession>A0A2Z5G3A4</accession>
<keyword evidence="5" id="KW-0378">Hydrolase</keyword>
<feature type="domain" description="GTP cyclohydrolase II" evidence="4">
    <location>
        <begin position="2"/>
        <end position="84"/>
    </location>
</feature>
<dbReference type="SUPFAM" id="SSF142695">
    <property type="entry name" value="RibA-like"/>
    <property type="match status" value="1"/>
</dbReference>
<dbReference type="InterPro" id="IPR036144">
    <property type="entry name" value="RibA-like_sf"/>
</dbReference>
<dbReference type="InterPro" id="IPR032677">
    <property type="entry name" value="GTP_cyclohydro_II"/>
</dbReference>
<evidence type="ECO:0000256" key="2">
    <source>
        <dbReference type="ARBA" id="ARBA00022619"/>
    </source>
</evidence>
<dbReference type="GO" id="GO:0046872">
    <property type="term" value="F:metal ion binding"/>
    <property type="evidence" value="ECO:0007669"/>
    <property type="project" value="UniProtKB-KW"/>
</dbReference>
<dbReference type="GO" id="GO:0016787">
    <property type="term" value="F:hydrolase activity"/>
    <property type="evidence" value="ECO:0007669"/>
    <property type="project" value="UniProtKB-KW"/>
</dbReference>
<dbReference type="GO" id="GO:0008686">
    <property type="term" value="F:3,4-dihydroxy-2-butanone-4-phosphate synthase activity"/>
    <property type="evidence" value="ECO:0007669"/>
    <property type="project" value="TreeGrafter"/>
</dbReference>
<proteinExistence type="predicted"/>
<keyword evidence="3" id="KW-0479">Metal-binding</keyword>
<gene>
    <name evidence="5" type="ORF">ACPOL_4015</name>
</gene>
<dbReference type="PANTHER" id="PTHR21327:SF18">
    <property type="entry name" value="3,4-DIHYDROXY-2-BUTANONE 4-PHOSPHATE SYNTHASE"/>
    <property type="match status" value="1"/>
</dbReference>
<dbReference type="KEGG" id="abas:ACPOL_4015"/>
<protein>
    <submittedName>
        <fullName evidence="5">GTP cyclohydrolase II</fullName>
    </submittedName>
</protein>
<sequence length="127" mass="13977">MLYEHQEGRGIGLLEKLRAYELQEQGFDTVEANLLLGHAIDLRDYELPVRILTFLKISSLRLMTNNPEKLSAVSASGIKVVERLSADVLASPYSARYTATKRDKLGHLSSVSSRIPSVGNEAPSVHG</sequence>
<reference evidence="5 6" key="1">
    <citation type="journal article" date="2018" name="Front. Microbiol.">
        <title>Hydrolytic Capabilities as a Key to Environmental Success: Chitinolytic and Cellulolytic Acidobacteria From Acidic Sub-arctic Soils and Boreal Peatlands.</title>
        <authorList>
            <person name="Belova S.E."/>
            <person name="Ravin N.V."/>
            <person name="Pankratov T.A."/>
            <person name="Rakitin A.L."/>
            <person name="Ivanova A.A."/>
            <person name="Beletsky A.V."/>
            <person name="Mardanov A.V."/>
            <person name="Sinninghe Damste J.S."/>
            <person name="Dedysh S.N."/>
        </authorList>
    </citation>
    <scope>NUCLEOTIDE SEQUENCE [LARGE SCALE GENOMIC DNA]</scope>
    <source>
        <strain evidence="5 6">SBC82</strain>
    </source>
</reference>
<evidence type="ECO:0000256" key="3">
    <source>
        <dbReference type="ARBA" id="ARBA00022723"/>
    </source>
</evidence>
<comment type="pathway">
    <text evidence="1">Cofactor biosynthesis; riboflavin biosynthesis.</text>
</comment>
<name>A0A2Z5G3A4_9BACT</name>
<evidence type="ECO:0000313" key="6">
    <source>
        <dbReference type="Proteomes" id="UP000253606"/>
    </source>
</evidence>
<dbReference type="PANTHER" id="PTHR21327">
    <property type="entry name" value="GTP CYCLOHYDROLASE II-RELATED"/>
    <property type="match status" value="1"/>
</dbReference>
<dbReference type="Proteomes" id="UP000253606">
    <property type="component" value="Chromosome"/>
</dbReference>
<dbReference type="Pfam" id="PF00925">
    <property type="entry name" value="GTP_cyclohydro2"/>
    <property type="match status" value="1"/>
</dbReference>
<evidence type="ECO:0000259" key="4">
    <source>
        <dbReference type="Pfam" id="PF00925"/>
    </source>
</evidence>
<organism evidence="5 6">
    <name type="scientific">Acidisarcina polymorpha</name>
    <dbReference type="NCBI Taxonomy" id="2211140"/>
    <lineage>
        <taxon>Bacteria</taxon>
        <taxon>Pseudomonadati</taxon>
        <taxon>Acidobacteriota</taxon>
        <taxon>Terriglobia</taxon>
        <taxon>Terriglobales</taxon>
        <taxon>Acidobacteriaceae</taxon>
        <taxon>Acidisarcina</taxon>
    </lineage>
</organism>